<evidence type="ECO:0000259" key="2">
    <source>
        <dbReference type="PROSITE" id="PS50110"/>
    </source>
</evidence>
<evidence type="ECO:0000313" key="4">
    <source>
        <dbReference type="EMBL" id="QGW29091.1"/>
    </source>
</evidence>
<dbReference type="InterPro" id="IPR001789">
    <property type="entry name" value="Sig_transdc_resp-reg_receiver"/>
</dbReference>
<dbReference type="InterPro" id="IPR046947">
    <property type="entry name" value="LytR-like"/>
</dbReference>
<dbReference type="Pfam" id="PF04397">
    <property type="entry name" value="LytTR"/>
    <property type="match status" value="1"/>
</dbReference>
<dbReference type="RefSeq" id="WP_157479444.1">
    <property type="nucleotide sequence ID" value="NZ_CP046566.1"/>
</dbReference>
<dbReference type="PROSITE" id="PS50930">
    <property type="entry name" value="HTH_LYTTR"/>
    <property type="match status" value="1"/>
</dbReference>
<dbReference type="SMART" id="SM00448">
    <property type="entry name" value="REC"/>
    <property type="match status" value="1"/>
</dbReference>
<dbReference type="Gene3D" id="3.40.50.2300">
    <property type="match status" value="1"/>
</dbReference>
<dbReference type="SUPFAM" id="SSF52172">
    <property type="entry name" value="CheY-like"/>
    <property type="match status" value="1"/>
</dbReference>
<dbReference type="InterPro" id="IPR007492">
    <property type="entry name" value="LytTR_DNA-bd_dom"/>
</dbReference>
<dbReference type="AlphaFoldDB" id="A0A6I6H3P7"/>
<proteinExistence type="predicted"/>
<name>A0A6I6H3P7_9BACT</name>
<feature type="domain" description="Response regulatory" evidence="2">
    <location>
        <begin position="5"/>
        <end position="116"/>
    </location>
</feature>
<keyword evidence="5" id="KW-1185">Reference proteome</keyword>
<feature type="domain" description="HTH LytTR-type" evidence="3">
    <location>
        <begin position="134"/>
        <end position="232"/>
    </location>
</feature>
<protein>
    <submittedName>
        <fullName evidence="4">Response regulator</fullName>
    </submittedName>
</protein>
<dbReference type="GO" id="GO:0003677">
    <property type="term" value="F:DNA binding"/>
    <property type="evidence" value="ECO:0007669"/>
    <property type="project" value="InterPro"/>
</dbReference>
<accession>A0A6I6H3P7</accession>
<evidence type="ECO:0000256" key="1">
    <source>
        <dbReference type="PROSITE-ProRule" id="PRU00169"/>
    </source>
</evidence>
<evidence type="ECO:0000313" key="5">
    <source>
        <dbReference type="Proteomes" id="UP000426027"/>
    </source>
</evidence>
<dbReference type="SMART" id="SM00850">
    <property type="entry name" value="LytTR"/>
    <property type="match status" value="1"/>
</dbReference>
<dbReference type="Proteomes" id="UP000426027">
    <property type="component" value="Chromosome"/>
</dbReference>
<dbReference type="PROSITE" id="PS50110">
    <property type="entry name" value="RESPONSE_REGULATORY"/>
    <property type="match status" value="1"/>
</dbReference>
<gene>
    <name evidence="4" type="ORF">GLV81_14130</name>
</gene>
<keyword evidence="1" id="KW-0597">Phosphoprotein</keyword>
<dbReference type="PANTHER" id="PTHR37299">
    <property type="entry name" value="TRANSCRIPTIONAL REGULATOR-RELATED"/>
    <property type="match status" value="1"/>
</dbReference>
<dbReference type="KEGG" id="fls:GLV81_14130"/>
<dbReference type="PANTHER" id="PTHR37299:SF1">
    <property type="entry name" value="STAGE 0 SPORULATION PROTEIN A HOMOLOG"/>
    <property type="match status" value="1"/>
</dbReference>
<evidence type="ECO:0000259" key="3">
    <source>
        <dbReference type="PROSITE" id="PS50930"/>
    </source>
</evidence>
<dbReference type="InterPro" id="IPR011006">
    <property type="entry name" value="CheY-like_superfamily"/>
</dbReference>
<dbReference type="GO" id="GO:0000156">
    <property type="term" value="F:phosphorelay response regulator activity"/>
    <property type="evidence" value="ECO:0007669"/>
    <property type="project" value="InterPro"/>
</dbReference>
<organism evidence="4 5">
    <name type="scientific">Phnomibacter ginsenosidimutans</name>
    <dbReference type="NCBI Taxonomy" id="2676868"/>
    <lineage>
        <taxon>Bacteria</taxon>
        <taxon>Pseudomonadati</taxon>
        <taxon>Bacteroidota</taxon>
        <taxon>Chitinophagia</taxon>
        <taxon>Chitinophagales</taxon>
        <taxon>Chitinophagaceae</taxon>
        <taxon>Phnomibacter</taxon>
    </lineage>
</organism>
<sequence>MSVITCYIVDDEPVSRAILQYYISQLSWLHLQGEFEDAKTAAAAFQKHPVDLLFLDINMKGMSGIALAEALSPRPLIVFTTASREYGPEAFALEATDYLVKPITQERFLQAAEKIKRTCEQEKPAAGSEDDACIFVRDHKALVKLSIADILYVEALGDYLKLHTGNRFFTMLGTMKQMEEKLKAYGFMRIHRSYMVALRAVSGVEAGNIIIGQQRLPVSDTYRAELFAEINQKKL</sequence>
<reference evidence="4 5" key="1">
    <citation type="submission" date="2019-11" db="EMBL/GenBank/DDBJ databases">
        <authorList>
            <person name="Im W.T."/>
        </authorList>
    </citation>
    <scope>NUCLEOTIDE SEQUENCE [LARGE SCALE GENOMIC DNA]</scope>
    <source>
        <strain evidence="4 5">SB-02</strain>
    </source>
</reference>
<dbReference type="EMBL" id="CP046566">
    <property type="protein sequence ID" value="QGW29091.1"/>
    <property type="molecule type" value="Genomic_DNA"/>
</dbReference>
<feature type="modified residue" description="4-aspartylphosphate" evidence="1">
    <location>
        <position position="56"/>
    </location>
</feature>
<dbReference type="Pfam" id="PF00072">
    <property type="entry name" value="Response_reg"/>
    <property type="match status" value="1"/>
</dbReference>
<dbReference type="Gene3D" id="2.40.50.1020">
    <property type="entry name" value="LytTr DNA-binding domain"/>
    <property type="match status" value="1"/>
</dbReference>